<dbReference type="AlphaFoldDB" id="A0A1I0A9H2"/>
<organism evidence="1 2">
    <name type="scientific">Paracoccus homiensis</name>
    <dbReference type="NCBI Taxonomy" id="364199"/>
    <lineage>
        <taxon>Bacteria</taxon>
        <taxon>Pseudomonadati</taxon>
        <taxon>Pseudomonadota</taxon>
        <taxon>Alphaproteobacteria</taxon>
        <taxon>Rhodobacterales</taxon>
        <taxon>Paracoccaceae</taxon>
        <taxon>Paracoccus</taxon>
    </lineage>
</organism>
<evidence type="ECO:0000313" key="1">
    <source>
        <dbReference type="EMBL" id="SES90659.1"/>
    </source>
</evidence>
<dbReference type="STRING" id="364199.SAMN04489858_102151"/>
<dbReference type="RefSeq" id="WP_090732425.1">
    <property type="nucleotide sequence ID" value="NZ_FOHO01000002.1"/>
</dbReference>
<gene>
    <name evidence="1" type="ORF">SAMN04489858_102151</name>
</gene>
<dbReference type="Proteomes" id="UP000199180">
    <property type="component" value="Unassembled WGS sequence"/>
</dbReference>
<dbReference type="OrthoDB" id="512581at2"/>
<sequence>MPFPFHPGLAGAQRRVFAYDDMIARDAWSDFDAELIRFEAVVTDNNIAGSDPTLQVRAPDGTNWTIELANHARNDQVGLTQAQALPGDPVQVHGRRIHHFGENRIKATRLTIGEREFLLFPEAP</sequence>
<proteinExistence type="predicted"/>
<name>A0A1I0A9H2_9RHOB</name>
<protein>
    <submittedName>
        <fullName evidence="1">Uncharacterized protein</fullName>
    </submittedName>
</protein>
<dbReference type="EMBL" id="FOHO01000002">
    <property type="protein sequence ID" value="SES90659.1"/>
    <property type="molecule type" value="Genomic_DNA"/>
</dbReference>
<evidence type="ECO:0000313" key="2">
    <source>
        <dbReference type="Proteomes" id="UP000199180"/>
    </source>
</evidence>
<accession>A0A1I0A9H2</accession>
<reference evidence="1 2" key="1">
    <citation type="submission" date="2016-10" db="EMBL/GenBank/DDBJ databases">
        <authorList>
            <person name="de Groot N.N."/>
        </authorList>
    </citation>
    <scope>NUCLEOTIDE SEQUENCE [LARGE SCALE GENOMIC DNA]</scope>
    <source>
        <strain evidence="1 2">DSM 17862</strain>
    </source>
</reference>
<keyword evidence="2" id="KW-1185">Reference proteome</keyword>